<dbReference type="Proteomes" id="UP000276133">
    <property type="component" value="Unassembled WGS sequence"/>
</dbReference>
<dbReference type="EMBL" id="REGN01002395">
    <property type="protein sequence ID" value="RNA28432.1"/>
    <property type="molecule type" value="Genomic_DNA"/>
</dbReference>
<proteinExistence type="predicted"/>
<keyword evidence="1" id="KW-0812">Transmembrane</keyword>
<evidence type="ECO:0000313" key="2">
    <source>
        <dbReference type="EMBL" id="RNA28432.1"/>
    </source>
</evidence>
<comment type="caution">
    <text evidence="2">The sequence shown here is derived from an EMBL/GenBank/DDBJ whole genome shotgun (WGS) entry which is preliminary data.</text>
</comment>
<keyword evidence="3" id="KW-1185">Reference proteome</keyword>
<protein>
    <submittedName>
        <fullName evidence="2">Uncharacterized protein</fullName>
    </submittedName>
</protein>
<evidence type="ECO:0000256" key="1">
    <source>
        <dbReference type="SAM" id="Phobius"/>
    </source>
</evidence>
<feature type="transmembrane region" description="Helical" evidence="1">
    <location>
        <begin position="12"/>
        <end position="31"/>
    </location>
</feature>
<name>A0A3M7RY79_BRAPC</name>
<evidence type="ECO:0000313" key="3">
    <source>
        <dbReference type="Proteomes" id="UP000276133"/>
    </source>
</evidence>
<reference evidence="2 3" key="1">
    <citation type="journal article" date="2018" name="Sci. Rep.">
        <title>Genomic signatures of local adaptation to the degree of environmental predictability in rotifers.</title>
        <authorList>
            <person name="Franch-Gras L."/>
            <person name="Hahn C."/>
            <person name="Garcia-Roger E.M."/>
            <person name="Carmona M.J."/>
            <person name="Serra M."/>
            <person name="Gomez A."/>
        </authorList>
    </citation>
    <scope>NUCLEOTIDE SEQUENCE [LARGE SCALE GENOMIC DNA]</scope>
    <source>
        <strain evidence="2">HYR1</strain>
    </source>
</reference>
<keyword evidence="1" id="KW-1133">Transmembrane helix</keyword>
<dbReference type="AlphaFoldDB" id="A0A3M7RY79"/>
<gene>
    <name evidence="2" type="ORF">BpHYR1_011082</name>
</gene>
<accession>A0A3M7RY79</accession>
<sequence length="97" mass="11064">MSCSTISRRRSSNIGLNLAYFFMSNILLISLSGIEKSIDKIACIGNQLILVVQLLVYSRDHKERRSSFLFSSISLRQNSKQIHYCPLEGLNILHSQF</sequence>
<keyword evidence="1" id="KW-0472">Membrane</keyword>
<organism evidence="2 3">
    <name type="scientific">Brachionus plicatilis</name>
    <name type="common">Marine rotifer</name>
    <name type="synonym">Brachionus muelleri</name>
    <dbReference type="NCBI Taxonomy" id="10195"/>
    <lineage>
        <taxon>Eukaryota</taxon>
        <taxon>Metazoa</taxon>
        <taxon>Spiralia</taxon>
        <taxon>Gnathifera</taxon>
        <taxon>Rotifera</taxon>
        <taxon>Eurotatoria</taxon>
        <taxon>Monogononta</taxon>
        <taxon>Pseudotrocha</taxon>
        <taxon>Ploima</taxon>
        <taxon>Brachionidae</taxon>
        <taxon>Brachionus</taxon>
    </lineage>
</organism>